<evidence type="ECO:0000259" key="7">
    <source>
        <dbReference type="Pfam" id="PF01292"/>
    </source>
</evidence>
<feature type="transmembrane region" description="Helical" evidence="6">
    <location>
        <begin position="12"/>
        <end position="31"/>
    </location>
</feature>
<evidence type="ECO:0000256" key="2">
    <source>
        <dbReference type="ARBA" id="ARBA00022475"/>
    </source>
</evidence>
<feature type="transmembrane region" description="Helical" evidence="6">
    <location>
        <begin position="103"/>
        <end position="125"/>
    </location>
</feature>
<proteinExistence type="predicted"/>
<evidence type="ECO:0000256" key="3">
    <source>
        <dbReference type="ARBA" id="ARBA00022692"/>
    </source>
</evidence>
<protein>
    <submittedName>
        <fullName evidence="8">Cytochrome b/b6 domain-containing protein</fullName>
    </submittedName>
</protein>
<dbReference type="Gene3D" id="1.20.950.20">
    <property type="entry name" value="Transmembrane di-heme cytochromes, Chain C"/>
    <property type="match status" value="1"/>
</dbReference>
<keyword evidence="4 6" id="KW-1133">Transmembrane helix</keyword>
<feature type="transmembrane region" description="Helical" evidence="6">
    <location>
        <begin position="51"/>
        <end position="71"/>
    </location>
</feature>
<feature type="domain" description="Cytochrome b561 bacterial/Ni-hydrogenase" evidence="7">
    <location>
        <begin position="4"/>
        <end position="189"/>
    </location>
</feature>
<dbReference type="InterPro" id="IPR051542">
    <property type="entry name" value="Hydrogenase_cytochrome"/>
</dbReference>
<dbReference type="PANTHER" id="PTHR30485:SF2">
    <property type="entry name" value="BLL0597 PROTEIN"/>
    <property type="match status" value="1"/>
</dbReference>
<keyword evidence="9" id="KW-1185">Reference proteome</keyword>
<dbReference type="EMBL" id="CP093379">
    <property type="protein sequence ID" value="UNM96090.1"/>
    <property type="molecule type" value="Genomic_DNA"/>
</dbReference>
<dbReference type="Pfam" id="PF01292">
    <property type="entry name" value="Ni_hydr_CYTB"/>
    <property type="match status" value="1"/>
</dbReference>
<keyword evidence="2" id="KW-1003">Cell membrane</keyword>
<evidence type="ECO:0000313" key="8">
    <source>
        <dbReference type="EMBL" id="UNM96090.1"/>
    </source>
</evidence>
<name>A0ABY3X5M7_9GAMM</name>
<sequence>MIKVWDFPTRAFHWILVIAMAICVYTSYNLSERFNIPFSTSDMSALQLHQYAGTLILSLLIFRIIWGIVGATTARFTNFIKGPSQIIDYLKASKTSTEGHNPLGALMVIALILILLVQVITGLFLEDNSWAWGNAPLADKISGTTRGIMASLHTNGRAVLLWLIGIHIAAVFIYIMVKRQNLIKAMITGKRSQQNAHTKEAKSIQNDHPLLGMLIMAAIIAATFYYLF</sequence>
<comment type="subcellular location">
    <subcellularLocation>
        <location evidence="1">Cell membrane</location>
        <topology evidence="1">Multi-pass membrane protein</topology>
    </subcellularLocation>
</comment>
<feature type="transmembrane region" description="Helical" evidence="6">
    <location>
        <begin position="159"/>
        <end position="177"/>
    </location>
</feature>
<evidence type="ECO:0000256" key="6">
    <source>
        <dbReference type="SAM" id="Phobius"/>
    </source>
</evidence>
<evidence type="ECO:0000313" key="9">
    <source>
        <dbReference type="Proteomes" id="UP000829542"/>
    </source>
</evidence>
<keyword evidence="3 6" id="KW-0812">Transmembrane</keyword>
<organism evidence="8 9">
    <name type="scientific">Ignatzschineria rhizosphaerae</name>
    <dbReference type="NCBI Taxonomy" id="2923279"/>
    <lineage>
        <taxon>Bacteria</taxon>
        <taxon>Pseudomonadati</taxon>
        <taxon>Pseudomonadota</taxon>
        <taxon>Gammaproteobacteria</taxon>
        <taxon>Cardiobacteriales</taxon>
        <taxon>Ignatzschineriaceae</taxon>
        <taxon>Ignatzschineria</taxon>
    </lineage>
</organism>
<feature type="transmembrane region" description="Helical" evidence="6">
    <location>
        <begin position="209"/>
        <end position="227"/>
    </location>
</feature>
<reference evidence="8 9" key="1">
    <citation type="submission" date="2022-03" db="EMBL/GenBank/DDBJ databases">
        <title>Ignatzschineria rhizosphaerae HR5S32.</title>
        <authorList>
            <person name="Sun J.Q."/>
            <person name="Feng J.Y."/>
        </authorList>
    </citation>
    <scope>NUCLEOTIDE SEQUENCE [LARGE SCALE GENOMIC DNA]</scope>
    <source>
        <strain evidence="8 9">HR5S32</strain>
    </source>
</reference>
<gene>
    <name evidence="8" type="ORF">MMG00_12965</name>
</gene>
<dbReference type="Proteomes" id="UP000829542">
    <property type="component" value="Chromosome"/>
</dbReference>
<dbReference type="RefSeq" id="WP_242149016.1">
    <property type="nucleotide sequence ID" value="NZ_CP093379.1"/>
</dbReference>
<dbReference type="InterPro" id="IPR016174">
    <property type="entry name" value="Di-haem_cyt_TM"/>
</dbReference>
<accession>A0ABY3X5M7</accession>
<evidence type="ECO:0000256" key="5">
    <source>
        <dbReference type="ARBA" id="ARBA00023136"/>
    </source>
</evidence>
<evidence type="ECO:0000256" key="4">
    <source>
        <dbReference type="ARBA" id="ARBA00022989"/>
    </source>
</evidence>
<evidence type="ECO:0000256" key="1">
    <source>
        <dbReference type="ARBA" id="ARBA00004651"/>
    </source>
</evidence>
<dbReference type="SUPFAM" id="SSF81342">
    <property type="entry name" value="Transmembrane di-heme cytochromes"/>
    <property type="match status" value="1"/>
</dbReference>
<keyword evidence="5 6" id="KW-0472">Membrane</keyword>
<dbReference type="InterPro" id="IPR011577">
    <property type="entry name" value="Cyt_b561_bac/Ni-Hgenase"/>
</dbReference>
<dbReference type="PANTHER" id="PTHR30485">
    <property type="entry name" value="NI/FE-HYDROGENASE 1 B-TYPE CYTOCHROME SUBUNIT"/>
    <property type="match status" value="1"/>
</dbReference>